<evidence type="ECO:0000313" key="2">
    <source>
        <dbReference type="Proteomes" id="UP000324222"/>
    </source>
</evidence>
<gene>
    <name evidence="1" type="ORF">E2C01_029379</name>
</gene>
<proteinExistence type="predicted"/>
<comment type="caution">
    <text evidence="1">The sequence shown here is derived from an EMBL/GenBank/DDBJ whole genome shotgun (WGS) entry which is preliminary data.</text>
</comment>
<keyword evidence="2" id="KW-1185">Reference proteome</keyword>
<evidence type="ECO:0000313" key="1">
    <source>
        <dbReference type="EMBL" id="MPC35940.1"/>
    </source>
</evidence>
<sequence length="83" mass="9413">MHVVYHILFPATPTSKHNTGSEDTKLIWSISTMPVFGQLKKFHMGQDWEQYVAVLKNYLGANSVTDAVKQRQILLISAGMETY</sequence>
<organism evidence="1 2">
    <name type="scientific">Portunus trituberculatus</name>
    <name type="common">Swimming crab</name>
    <name type="synonym">Neptunus trituberculatus</name>
    <dbReference type="NCBI Taxonomy" id="210409"/>
    <lineage>
        <taxon>Eukaryota</taxon>
        <taxon>Metazoa</taxon>
        <taxon>Ecdysozoa</taxon>
        <taxon>Arthropoda</taxon>
        <taxon>Crustacea</taxon>
        <taxon>Multicrustacea</taxon>
        <taxon>Malacostraca</taxon>
        <taxon>Eumalacostraca</taxon>
        <taxon>Eucarida</taxon>
        <taxon>Decapoda</taxon>
        <taxon>Pleocyemata</taxon>
        <taxon>Brachyura</taxon>
        <taxon>Eubrachyura</taxon>
        <taxon>Portunoidea</taxon>
        <taxon>Portunidae</taxon>
        <taxon>Portuninae</taxon>
        <taxon>Portunus</taxon>
    </lineage>
</organism>
<dbReference type="EMBL" id="VSRR010003387">
    <property type="protein sequence ID" value="MPC35940.1"/>
    <property type="molecule type" value="Genomic_DNA"/>
</dbReference>
<protein>
    <submittedName>
        <fullName evidence="1">Uncharacterized protein</fullName>
    </submittedName>
</protein>
<name>A0A5B7EMT9_PORTR</name>
<dbReference type="Proteomes" id="UP000324222">
    <property type="component" value="Unassembled WGS sequence"/>
</dbReference>
<reference evidence="1 2" key="1">
    <citation type="submission" date="2019-05" db="EMBL/GenBank/DDBJ databases">
        <title>Another draft genome of Portunus trituberculatus and its Hox gene families provides insights of decapod evolution.</title>
        <authorList>
            <person name="Jeong J.-H."/>
            <person name="Song I."/>
            <person name="Kim S."/>
            <person name="Choi T."/>
            <person name="Kim D."/>
            <person name="Ryu S."/>
            <person name="Kim W."/>
        </authorList>
    </citation>
    <scope>NUCLEOTIDE SEQUENCE [LARGE SCALE GENOMIC DNA]</scope>
    <source>
        <tissue evidence="1">Muscle</tissue>
    </source>
</reference>
<dbReference type="AlphaFoldDB" id="A0A5B7EMT9"/>
<accession>A0A5B7EMT9</accession>